<accession>A0A1H1S650</accession>
<keyword evidence="14" id="KW-0966">Cell projection</keyword>
<name>A0A1H1S650_9ACTN</name>
<dbReference type="OrthoDB" id="9807026at2"/>
<comment type="function">
    <text evidence="9">The M ring may be actively involved in energy transduction.</text>
</comment>
<evidence type="ECO:0000256" key="4">
    <source>
        <dbReference type="ARBA" id="ARBA00022475"/>
    </source>
</evidence>
<evidence type="ECO:0000256" key="5">
    <source>
        <dbReference type="ARBA" id="ARBA00022692"/>
    </source>
</evidence>
<keyword evidence="8 9" id="KW-0975">Bacterial flagellum</keyword>
<dbReference type="InterPro" id="IPR043427">
    <property type="entry name" value="YscJ/FliF"/>
</dbReference>
<evidence type="ECO:0000256" key="11">
    <source>
        <dbReference type="SAM" id="Phobius"/>
    </source>
</evidence>
<dbReference type="PIRSF" id="PIRSF004862">
    <property type="entry name" value="FliF"/>
    <property type="match status" value="1"/>
</dbReference>
<sequence length="536" mass="56891">MKDQVMSRLSGWGRSFGGYTAGQKAVALVGTAALLMAGFMMFQWASRPDYAPLFSNLSAADASAVVEELDTQGIAYELTNGGATVMVPRNDVYKTRIQLSGQGIPSGSDGGYSLLDSQDISTSEFKEQTDFKRAMEGELAKTIGAMDGVQSAVVHLALPPKEVFADEQAPPTASILVSTSPGQTLDPQQVQSVVHLVAASIDGMSPDKVTVADSSGRLLSDGSGQGGGISSNRAQTVNDFQDQVSGKIQAMLDRVVGPGNSAVQVTADLDFDKAQINSRTYRAADPNKILALSENVDKEKYVGADGAAVPNGVVGPDGQMDTTTGTTGADGSTYDKSSVTRDNAVDTTVERRDTAPGSLKSIHIGVALDRTAAANNDPNEIQSMIESAVGITPKRGDSVRVSVLPFDRTAEQAAAKDLAAQTKAEAASSRNALIRNGGVALLLLLAGLLAWLRARRRRKQRQDATEYVVEQLRTDALQREQERELTAPNNRVLSLGAPPSGSANREDDMREELVELIERQPEDVAALLRGWLVESR</sequence>
<dbReference type="EMBL" id="LT629757">
    <property type="protein sequence ID" value="SDS43451.1"/>
    <property type="molecule type" value="Genomic_DNA"/>
</dbReference>
<dbReference type="RefSeq" id="WP_091728772.1">
    <property type="nucleotide sequence ID" value="NZ_LT629757.1"/>
</dbReference>
<dbReference type="NCBIfam" id="TIGR00206">
    <property type="entry name" value="fliF"/>
    <property type="match status" value="1"/>
</dbReference>
<evidence type="ECO:0000256" key="2">
    <source>
        <dbReference type="ARBA" id="ARBA00004651"/>
    </source>
</evidence>
<evidence type="ECO:0000256" key="10">
    <source>
        <dbReference type="SAM" id="MobiDB-lite"/>
    </source>
</evidence>
<dbReference type="InterPro" id="IPR000067">
    <property type="entry name" value="FlgMring_FliF"/>
</dbReference>
<comment type="similarity">
    <text evidence="3 9">Belongs to the FliF family.</text>
</comment>
<dbReference type="Pfam" id="PF08345">
    <property type="entry name" value="YscJ_FliF_C"/>
    <property type="match status" value="1"/>
</dbReference>
<keyword evidence="4" id="KW-1003">Cell membrane</keyword>
<dbReference type="GO" id="GO:0003774">
    <property type="term" value="F:cytoskeletal motor activity"/>
    <property type="evidence" value="ECO:0007669"/>
    <property type="project" value="InterPro"/>
</dbReference>
<dbReference type="STRING" id="642780.SAMN04488570_1873"/>
<feature type="compositionally biased region" description="Low complexity" evidence="10">
    <location>
        <begin position="316"/>
        <end position="335"/>
    </location>
</feature>
<dbReference type="Gene3D" id="3.30.300.30">
    <property type="match status" value="1"/>
</dbReference>
<feature type="transmembrane region" description="Helical" evidence="11">
    <location>
        <begin position="433"/>
        <end position="452"/>
    </location>
</feature>
<keyword evidence="15" id="KW-1185">Reference proteome</keyword>
<dbReference type="InterPro" id="IPR006182">
    <property type="entry name" value="FliF_N_dom"/>
</dbReference>
<gene>
    <name evidence="14" type="ORF">SAMN04488570_1873</name>
</gene>
<evidence type="ECO:0000313" key="15">
    <source>
        <dbReference type="Proteomes" id="UP000198859"/>
    </source>
</evidence>
<dbReference type="PRINTS" id="PR01009">
    <property type="entry name" value="FLGMRINGFLIF"/>
</dbReference>
<keyword evidence="5 11" id="KW-0812">Transmembrane</keyword>
<feature type="region of interest" description="Disordered" evidence="10">
    <location>
        <begin position="479"/>
        <end position="507"/>
    </location>
</feature>
<evidence type="ECO:0000256" key="7">
    <source>
        <dbReference type="ARBA" id="ARBA00023136"/>
    </source>
</evidence>
<dbReference type="Proteomes" id="UP000198859">
    <property type="component" value="Chromosome I"/>
</dbReference>
<evidence type="ECO:0000256" key="1">
    <source>
        <dbReference type="ARBA" id="ARBA00004117"/>
    </source>
</evidence>
<feature type="region of interest" description="Disordered" evidence="10">
    <location>
        <begin position="312"/>
        <end position="343"/>
    </location>
</feature>
<dbReference type="GO" id="GO:0005886">
    <property type="term" value="C:plasma membrane"/>
    <property type="evidence" value="ECO:0007669"/>
    <property type="project" value="UniProtKB-SubCell"/>
</dbReference>
<evidence type="ECO:0000256" key="9">
    <source>
        <dbReference type="PIRNR" id="PIRNR004862"/>
    </source>
</evidence>
<organism evidence="14 15">
    <name type="scientific">Nocardioides scoriae</name>
    <dbReference type="NCBI Taxonomy" id="642780"/>
    <lineage>
        <taxon>Bacteria</taxon>
        <taxon>Bacillati</taxon>
        <taxon>Actinomycetota</taxon>
        <taxon>Actinomycetes</taxon>
        <taxon>Propionibacteriales</taxon>
        <taxon>Nocardioidaceae</taxon>
        <taxon>Nocardioides</taxon>
    </lineage>
</organism>
<protein>
    <recommendedName>
        <fullName evidence="9">Flagellar M-ring protein</fullName>
    </recommendedName>
</protein>
<keyword evidence="14" id="KW-0969">Cilium</keyword>
<reference evidence="15" key="1">
    <citation type="submission" date="2016-10" db="EMBL/GenBank/DDBJ databases">
        <authorList>
            <person name="Varghese N."/>
            <person name="Submissions S."/>
        </authorList>
    </citation>
    <scope>NUCLEOTIDE SEQUENCE [LARGE SCALE GENOMIC DNA]</scope>
    <source>
        <strain evidence="15">DSM 22127</strain>
    </source>
</reference>
<dbReference type="Pfam" id="PF01514">
    <property type="entry name" value="YscJ_FliF"/>
    <property type="match status" value="1"/>
</dbReference>
<dbReference type="GO" id="GO:0071973">
    <property type="term" value="P:bacterial-type flagellum-dependent cell motility"/>
    <property type="evidence" value="ECO:0007669"/>
    <property type="project" value="InterPro"/>
</dbReference>
<evidence type="ECO:0000256" key="6">
    <source>
        <dbReference type="ARBA" id="ARBA00022989"/>
    </source>
</evidence>
<dbReference type="InterPro" id="IPR045851">
    <property type="entry name" value="AMP-bd_C_sf"/>
</dbReference>
<feature type="transmembrane region" description="Helical" evidence="11">
    <location>
        <begin position="25"/>
        <end position="45"/>
    </location>
</feature>
<proteinExistence type="inferred from homology"/>
<comment type="subcellular location">
    <subcellularLocation>
        <location evidence="1 9">Bacterial flagellum basal body</location>
    </subcellularLocation>
    <subcellularLocation>
        <location evidence="2">Cell membrane</location>
        <topology evidence="2">Multi-pass membrane protein</topology>
    </subcellularLocation>
</comment>
<evidence type="ECO:0000259" key="12">
    <source>
        <dbReference type="Pfam" id="PF01514"/>
    </source>
</evidence>
<keyword evidence="7 11" id="KW-0472">Membrane</keyword>
<feature type="domain" description="Flagellar M-ring N-terminal" evidence="12">
    <location>
        <begin position="46"/>
        <end position="220"/>
    </location>
</feature>
<keyword evidence="6 11" id="KW-1133">Transmembrane helix</keyword>
<dbReference type="PANTHER" id="PTHR30046:SF0">
    <property type="entry name" value="FLAGELLAR M-RING PROTEIN"/>
    <property type="match status" value="1"/>
</dbReference>
<evidence type="ECO:0000256" key="3">
    <source>
        <dbReference type="ARBA" id="ARBA00007971"/>
    </source>
</evidence>
<dbReference type="PANTHER" id="PTHR30046">
    <property type="entry name" value="FLAGELLAR M-RING PROTEIN"/>
    <property type="match status" value="1"/>
</dbReference>
<evidence type="ECO:0000313" key="14">
    <source>
        <dbReference type="EMBL" id="SDS43451.1"/>
    </source>
</evidence>
<keyword evidence="14" id="KW-0282">Flagellum</keyword>
<evidence type="ECO:0000256" key="8">
    <source>
        <dbReference type="ARBA" id="ARBA00023143"/>
    </source>
</evidence>
<feature type="domain" description="Flagellar M-ring C-terminal" evidence="13">
    <location>
        <begin position="252"/>
        <end position="406"/>
    </location>
</feature>
<dbReference type="GO" id="GO:0009431">
    <property type="term" value="C:bacterial-type flagellum basal body, MS ring"/>
    <property type="evidence" value="ECO:0007669"/>
    <property type="project" value="InterPro"/>
</dbReference>
<dbReference type="InterPro" id="IPR013556">
    <property type="entry name" value="Flag_M-ring_C"/>
</dbReference>
<evidence type="ECO:0000259" key="13">
    <source>
        <dbReference type="Pfam" id="PF08345"/>
    </source>
</evidence>
<dbReference type="AlphaFoldDB" id="A0A1H1S650"/>